<protein>
    <recommendedName>
        <fullName evidence="9">Ubiquitin thioesterase OTU</fullName>
        <ecNumber evidence="9">3.4.19.12</ecNumber>
    </recommendedName>
</protein>
<dbReference type="EMBL" id="CU928171">
    <property type="protein sequence ID" value="CAR25419.1"/>
    <property type="molecule type" value="Genomic_DNA"/>
</dbReference>
<dbReference type="InterPro" id="IPR038765">
    <property type="entry name" value="Papain-like_cys_pep_sf"/>
</dbReference>
<dbReference type="InterPro" id="IPR048857">
    <property type="entry name" value="OTU1_Ubl"/>
</dbReference>
<dbReference type="InterPro" id="IPR013087">
    <property type="entry name" value="Znf_C2H2_type"/>
</dbReference>
<dbReference type="GO" id="GO:0005829">
    <property type="term" value="C:cytosol"/>
    <property type="evidence" value="ECO:0007669"/>
    <property type="project" value="TreeGrafter"/>
</dbReference>
<dbReference type="Pfam" id="PF02338">
    <property type="entry name" value="OTU"/>
    <property type="match status" value="1"/>
</dbReference>
<feature type="domain" description="OTU" evidence="10">
    <location>
        <begin position="110"/>
        <end position="231"/>
    </location>
</feature>
<evidence type="ECO:0000313" key="11">
    <source>
        <dbReference type="EMBL" id="CAR25419.1"/>
    </source>
</evidence>
<evidence type="ECO:0000256" key="8">
    <source>
        <dbReference type="ARBA" id="ARBA00022833"/>
    </source>
</evidence>
<dbReference type="KEGG" id="lth:KLTH0G19074g"/>
<keyword evidence="9" id="KW-0963">Cytoplasm</keyword>
<comment type="subcellular location">
    <subcellularLocation>
        <location evidence="9">Cytoplasm</location>
    </subcellularLocation>
</comment>
<dbReference type="Pfam" id="PF24560">
    <property type="entry name" value="zf-C2H2_OTU1_C"/>
    <property type="match status" value="1"/>
</dbReference>
<evidence type="ECO:0000313" key="12">
    <source>
        <dbReference type="Proteomes" id="UP000002036"/>
    </source>
</evidence>
<dbReference type="HOGENOM" id="CLU_049327_0_0_1"/>
<comment type="catalytic activity">
    <reaction evidence="1 9">
        <text>Thiol-dependent hydrolysis of ester, thioester, amide, peptide and isopeptide bonds formed by the C-terminal Gly of ubiquitin (a 76-residue protein attached to proteins as an intracellular targeting signal).</text>
        <dbReference type="EC" id="3.4.19.12"/>
    </reaction>
</comment>
<proteinExistence type="predicted"/>
<dbReference type="EC" id="3.4.19.12" evidence="9"/>
<organism evidence="11 12">
    <name type="scientific">Lachancea thermotolerans (strain ATCC 56472 / CBS 6340 / NRRL Y-8284)</name>
    <name type="common">Yeast</name>
    <name type="synonym">Kluyveromyces thermotolerans</name>
    <dbReference type="NCBI Taxonomy" id="559295"/>
    <lineage>
        <taxon>Eukaryota</taxon>
        <taxon>Fungi</taxon>
        <taxon>Dikarya</taxon>
        <taxon>Ascomycota</taxon>
        <taxon>Saccharomycotina</taxon>
        <taxon>Saccharomycetes</taxon>
        <taxon>Saccharomycetales</taxon>
        <taxon>Saccharomycetaceae</taxon>
        <taxon>Lachancea</taxon>
    </lineage>
</organism>
<dbReference type="OMA" id="TRCILVY"/>
<dbReference type="GO" id="GO:0016579">
    <property type="term" value="P:protein deubiquitination"/>
    <property type="evidence" value="ECO:0007669"/>
    <property type="project" value="TreeGrafter"/>
</dbReference>
<keyword evidence="6 9" id="KW-0378">Hydrolase</keyword>
<name>C5DNQ8_LACTC</name>
<evidence type="ECO:0000256" key="7">
    <source>
        <dbReference type="ARBA" id="ARBA00022807"/>
    </source>
</evidence>
<dbReference type="OrthoDB" id="65596at2759"/>
<dbReference type="GeneID" id="8294151"/>
<dbReference type="AlphaFoldDB" id="C5DNQ8"/>
<dbReference type="RefSeq" id="XP_002555856.1">
    <property type="nucleotide sequence ID" value="XM_002555810.1"/>
</dbReference>
<evidence type="ECO:0000259" key="10">
    <source>
        <dbReference type="PROSITE" id="PS50802"/>
    </source>
</evidence>
<evidence type="ECO:0000256" key="2">
    <source>
        <dbReference type="ARBA" id="ARBA00022670"/>
    </source>
</evidence>
<evidence type="ECO:0000256" key="3">
    <source>
        <dbReference type="ARBA" id="ARBA00022723"/>
    </source>
</evidence>
<dbReference type="PANTHER" id="PTHR13312">
    <property type="entry name" value="HIV-INDUCED PROTEIN-7-LIKE PROTEASE"/>
    <property type="match status" value="1"/>
</dbReference>
<keyword evidence="7 9" id="KW-0788">Thiol protease</keyword>
<dbReference type="InterPro" id="IPR057766">
    <property type="entry name" value="Znf-C2H2_OTU1-like_C"/>
</dbReference>
<dbReference type="CDD" id="cd22745">
    <property type="entry name" value="OTU_OTU1"/>
    <property type="match status" value="1"/>
</dbReference>
<dbReference type="SUPFAM" id="SSF54001">
    <property type="entry name" value="Cysteine proteinases"/>
    <property type="match status" value="1"/>
</dbReference>
<reference evidence="11 12" key="1">
    <citation type="journal article" date="2009" name="Genome Res.">
        <title>Comparative genomics of protoploid Saccharomycetaceae.</title>
        <authorList>
            <consortium name="The Genolevures Consortium"/>
            <person name="Souciet J.-L."/>
            <person name="Dujon B."/>
            <person name="Gaillardin C."/>
            <person name="Johnston M."/>
            <person name="Baret P.V."/>
            <person name="Cliften P."/>
            <person name="Sherman D.J."/>
            <person name="Weissenbach J."/>
            <person name="Westhof E."/>
            <person name="Wincker P."/>
            <person name="Jubin C."/>
            <person name="Poulain J."/>
            <person name="Barbe V."/>
            <person name="Segurens B."/>
            <person name="Artiguenave F."/>
            <person name="Anthouard V."/>
            <person name="Vacherie B."/>
            <person name="Val M.-E."/>
            <person name="Fulton R.S."/>
            <person name="Minx P."/>
            <person name="Wilson R."/>
            <person name="Durrens P."/>
            <person name="Jean G."/>
            <person name="Marck C."/>
            <person name="Martin T."/>
            <person name="Nikolski M."/>
            <person name="Rolland T."/>
            <person name="Seret M.-L."/>
            <person name="Casaregola S."/>
            <person name="Despons L."/>
            <person name="Fairhead C."/>
            <person name="Fischer G."/>
            <person name="Lafontaine I."/>
            <person name="Leh V."/>
            <person name="Lemaire M."/>
            <person name="de Montigny J."/>
            <person name="Neuveglise C."/>
            <person name="Thierry A."/>
            <person name="Blanc-Lenfle I."/>
            <person name="Bleykasten C."/>
            <person name="Diffels J."/>
            <person name="Fritsch E."/>
            <person name="Frangeul L."/>
            <person name="Goeffon A."/>
            <person name="Jauniaux N."/>
            <person name="Kachouri-Lafond R."/>
            <person name="Payen C."/>
            <person name="Potier S."/>
            <person name="Pribylova L."/>
            <person name="Ozanne C."/>
            <person name="Richard G.-F."/>
            <person name="Sacerdot C."/>
            <person name="Straub M.-L."/>
            <person name="Talla E."/>
        </authorList>
    </citation>
    <scope>NUCLEOTIDE SEQUENCE [LARGE SCALE GENOMIC DNA]</scope>
    <source>
        <strain evidence="12">ATCC 56472 / CBS 6340 / NRRL Y-8284</strain>
    </source>
</reference>
<keyword evidence="3" id="KW-0479">Metal-binding</keyword>
<dbReference type="GO" id="GO:0036503">
    <property type="term" value="P:ERAD pathway"/>
    <property type="evidence" value="ECO:0007669"/>
    <property type="project" value="TreeGrafter"/>
</dbReference>
<accession>C5DNQ8</accession>
<sequence length="313" mass="34757">MRVKVSCAGATDKVVSVNGESSLRELLKAWGEIDGIRWVRYGYPPQVLEVTTANVGQSLSGLGIGSGEKVTIVREDTPTAKTAQLAQPVQRVRLHENQISLDGIWPGKILQVHSVPDDNSCMFHAISYCTSQDLSRSQELRGVVATQIAGDPIEYSDAILGRPNHEYSRWILKRSSWGGGIELAVLSRVLKTCIMVMDVDACKFERFNEEQFDNFVMVAFNGVHYDAMEVIDETGSRRPLTVFNQKAHRADAMLARALEAAARLKKHGYSFNTTRDRIRCNVCGHHFVGEREVARHAEKTGHVDFGQSSGISR</sequence>
<dbReference type="FunCoup" id="C5DNQ8">
    <property type="interactions" value="745"/>
</dbReference>
<keyword evidence="2" id="KW-0645">Protease</keyword>
<dbReference type="Pfam" id="PF21403">
    <property type="entry name" value="OTU1_UBXL"/>
    <property type="match status" value="1"/>
</dbReference>
<evidence type="ECO:0000256" key="6">
    <source>
        <dbReference type="ARBA" id="ARBA00022801"/>
    </source>
</evidence>
<evidence type="ECO:0000256" key="5">
    <source>
        <dbReference type="ARBA" id="ARBA00022786"/>
    </source>
</evidence>
<dbReference type="PANTHER" id="PTHR13312:SF0">
    <property type="entry name" value="UBIQUITIN THIOESTERASE OTU1"/>
    <property type="match status" value="1"/>
</dbReference>
<dbReference type="eggNOG" id="KOG3288">
    <property type="taxonomic scope" value="Eukaryota"/>
</dbReference>
<dbReference type="STRING" id="559295.C5DNQ8"/>
<keyword evidence="5 9" id="KW-0833">Ubl conjugation pathway</keyword>
<dbReference type="GO" id="GO:0030968">
    <property type="term" value="P:endoplasmic reticulum unfolded protein response"/>
    <property type="evidence" value="ECO:0007669"/>
    <property type="project" value="TreeGrafter"/>
</dbReference>
<keyword evidence="4" id="KW-0863">Zinc-finger</keyword>
<keyword evidence="8" id="KW-0862">Zinc</keyword>
<comment type="function">
    <text evidence="9">Hydrolase that can remove conjugated ubiquitin from proteins and may therefore play an important regulatory role at the level of protein turnover by preventing degradation.</text>
</comment>
<dbReference type="InterPro" id="IPR003323">
    <property type="entry name" value="OTU_dom"/>
</dbReference>
<dbReference type="MEROPS" id="C85.006"/>
<evidence type="ECO:0000256" key="1">
    <source>
        <dbReference type="ARBA" id="ARBA00000707"/>
    </source>
</evidence>
<dbReference type="Proteomes" id="UP000002036">
    <property type="component" value="Chromosome G"/>
</dbReference>
<dbReference type="PROSITE" id="PS00028">
    <property type="entry name" value="ZINC_FINGER_C2H2_1"/>
    <property type="match status" value="1"/>
</dbReference>
<keyword evidence="12" id="KW-1185">Reference proteome</keyword>
<dbReference type="GO" id="GO:0005634">
    <property type="term" value="C:nucleus"/>
    <property type="evidence" value="ECO:0007669"/>
    <property type="project" value="TreeGrafter"/>
</dbReference>
<gene>
    <name evidence="11" type="ordered locus">KLTH0G19074g</name>
</gene>
<dbReference type="Gene3D" id="3.10.20.90">
    <property type="entry name" value="Phosphatidylinositol 3-kinase Catalytic Subunit, Chain A, domain 1"/>
    <property type="match status" value="1"/>
</dbReference>
<dbReference type="GO" id="GO:0004843">
    <property type="term" value="F:cysteine-type deubiquitinase activity"/>
    <property type="evidence" value="ECO:0007669"/>
    <property type="project" value="UniProtKB-UniRule"/>
</dbReference>
<evidence type="ECO:0000256" key="4">
    <source>
        <dbReference type="ARBA" id="ARBA00022771"/>
    </source>
</evidence>
<dbReference type="PROSITE" id="PS50802">
    <property type="entry name" value="OTU"/>
    <property type="match status" value="1"/>
</dbReference>
<dbReference type="InParanoid" id="C5DNQ8"/>
<evidence type="ECO:0000256" key="9">
    <source>
        <dbReference type="RuleBase" id="RU367104"/>
    </source>
</evidence>
<dbReference type="Gene3D" id="3.90.70.80">
    <property type="match status" value="1"/>
</dbReference>